<gene>
    <name evidence="3" type="ORF">GX50_01481</name>
</gene>
<dbReference type="InterPro" id="IPR056884">
    <property type="entry name" value="NPHP3-like_N"/>
</dbReference>
<keyword evidence="4" id="KW-1185">Reference proteome</keyword>
<name>A0A2B7ZR08_9EURO</name>
<evidence type="ECO:0000259" key="2">
    <source>
        <dbReference type="Pfam" id="PF24883"/>
    </source>
</evidence>
<keyword evidence="1" id="KW-0677">Repeat</keyword>
<accession>A0A2B7ZR08</accession>
<sequence>MVGQGKFSCTLAQGRRSSVIQTLLQSQHYIAYFSCPASVDQDKALEDPHKNFQSLLRQLVSLDGDPIDEIRSAFARKDREDLIRKDIKDLLLKLIGKLRSVAMVVDGLNAQWTFSLQW</sequence>
<dbReference type="Proteomes" id="UP000226031">
    <property type="component" value="Unassembled WGS sequence"/>
</dbReference>
<dbReference type="AlphaFoldDB" id="A0A2B7ZR08"/>
<evidence type="ECO:0000256" key="1">
    <source>
        <dbReference type="ARBA" id="ARBA00022737"/>
    </source>
</evidence>
<reference evidence="3 4" key="1">
    <citation type="submission" date="2017-10" db="EMBL/GenBank/DDBJ databases">
        <title>Comparative genomics in systemic dimorphic fungi from Ajellomycetaceae.</title>
        <authorList>
            <person name="Munoz J.F."/>
            <person name="Mcewen J.G."/>
            <person name="Clay O.K."/>
            <person name="Cuomo C.A."/>
        </authorList>
    </citation>
    <scope>NUCLEOTIDE SEQUENCE [LARGE SCALE GENOMIC DNA]</scope>
    <source>
        <strain evidence="3 4">UAMH4076</strain>
    </source>
</reference>
<evidence type="ECO:0000313" key="4">
    <source>
        <dbReference type="Proteomes" id="UP000226031"/>
    </source>
</evidence>
<proteinExistence type="predicted"/>
<dbReference type="Pfam" id="PF24883">
    <property type="entry name" value="NPHP3_N"/>
    <property type="match status" value="1"/>
</dbReference>
<organism evidence="3 4">
    <name type="scientific">[Emmonsia] crescens</name>
    <dbReference type="NCBI Taxonomy" id="73230"/>
    <lineage>
        <taxon>Eukaryota</taxon>
        <taxon>Fungi</taxon>
        <taxon>Dikarya</taxon>
        <taxon>Ascomycota</taxon>
        <taxon>Pezizomycotina</taxon>
        <taxon>Eurotiomycetes</taxon>
        <taxon>Eurotiomycetidae</taxon>
        <taxon>Onygenales</taxon>
        <taxon>Ajellomycetaceae</taxon>
        <taxon>Emergomyces</taxon>
    </lineage>
</organism>
<protein>
    <recommendedName>
        <fullName evidence="2">Nephrocystin 3-like N-terminal domain-containing protein</fullName>
    </recommendedName>
</protein>
<dbReference type="EMBL" id="PDND01000018">
    <property type="protein sequence ID" value="PGH35633.1"/>
    <property type="molecule type" value="Genomic_DNA"/>
</dbReference>
<comment type="caution">
    <text evidence="3">The sequence shown here is derived from an EMBL/GenBank/DDBJ whole genome shotgun (WGS) entry which is preliminary data.</text>
</comment>
<evidence type="ECO:0000313" key="3">
    <source>
        <dbReference type="EMBL" id="PGH35633.1"/>
    </source>
</evidence>
<feature type="domain" description="Nephrocystin 3-like N-terminal" evidence="2">
    <location>
        <begin position="17"/>
        <end position="108"/>
    </location>
</feature>